<dbReference type="EMBL" id="SVNY01000004">
    <property type="protein sequence ID" value="MBE6833829.1"/>
    <property type="molecule type" value="Genomic_DNA"/>
</dbReference>
<dbReference type="AlphaFoldDB" id="A0A928KY85"/>
<dbReference type="SUPFAM" id="SSF53335">
    <property type="entry name" value="S-adenosyl-L-methionine-dependent methyltransferases"/>
    <property type="match status" value="1"/>
</dbReference>
<evidence type="ECO:0000256" key="1">
    <source>
        <dbReference type="ARBA" id="ARBA00009741"/>
    </source>
</evidence>
<keyword evidence="2 6" id="KW-0963">Cytoplasm</keyword>
<evidence type="ECO:0000256" key="2">
    <source>
        <dbReference type="ARBA" id="ARBA00022490"/>
    </source>
</evidence>
<keyword evidence="4 6" id="KW-0808">Transferase</keyword>
<dbReference type="GO" id="GO:0005737">
    <property type="term" value="C:cytoplasm"/>
    <property type="evidence" value="ECO:0007669"/>
    <property type="project" value="UniProtKB-SubCell"/>
</dbReference>
<evidence type="ECO:0000256" key="4">
    <source>
        <dbReference type="ARBA" id="ARBA00022679"/>
    </source>
</evidence>
<organism evidence="7 8">
    <name type="scientific">Faecalispora sporosphaeroides</name>
    <dbReference type="NCBI Taxonomy" id="1549"/>
    <lineage>
        <taxon>Bacteria</taxon>
        <taxon>Bacillati</taxon>
        <taxon>Bacillota</taxon>
        <taxon>Clostridia</taxon>
        <taxon>Eubacteriales</taxon>
        <taxon>Oscillospiraceae</taxon>
        <taxon>Faecalispora</taxon>
    </lineage>
</organism>
<feature type="binding site" evidence="6">
    <location>
        <position position="264"/>
    </location>
    <ligand>
        <name>S-adenosyl-L-methionine</name>
        <dbReference type="ChEBI" id="CHEBI:59789"/>
    </ligand>
</feature>
<evidence type="ECO:0000256" key="5">
    <source>
        <dbReference type="ARBA" id="ARBA00022691"/>
    </source>
</evidence>
<feature type="binding site" evidence="6">
    <location>
        <position position="242"/>
    </location>
    <ligand>
        <name>S-adenosyl-L-methionine</name>
        <dbReference type="ChEBI" id="CHEBI:59789"/>
    </ligand>
</feature>
<dbReference type="PANTHER" id="PTHR43648">
    <property type="entry name" value="ELECTRON TRANSFER FLAVOPROTEIN BETA SUBUNIT LYSINE METHYLTRANSFERASE"/>
    <property type="match status" value="1"/>
</dbReference>
<comment type="function">
    <text evidence="6">Methylates ribosomal protein L11.</text>
</comment>
<dbReference type="InterPro" id="IPR004498">
    <property type="entry name" value="Ribosomal_PrmA_MeTrfase"/>
</dbReference>
<dbReference type="NCBIfam" id="TIGR00406">
    <property type="entry name" value="prmA"/>
    <property type="match status" value="1"/>
</dbReference>
<dbReference type="PANTHER" id="PTHR43648:SF1">
    <property type="entry name" value="ELECTRON TRANSFER FLAVOPROTEIN BETA SUBUNIT LYSINE METHYLTRANSFERASE"/>
    <property type="match status" value="1"/>
</dbReference>
<reference evidence="7" key="1">
    <citation type="submission" date="2019-04" db="EMBL/GenBank/DDBJ databases">
        <title>Evolution of Biomass-Degrading Anaerobic Consortia Revealed by Metagenomics.</title>
        <authorList>
            <person name="Peng X."/>
        </authorList>
    </citation>
    <scope>NUCLEOTIDE SEQUENCE</scope>
    <source>
        <strain evidence="7">SIG551</strain>
    </source>
</reference>
<evidence type="ECO:0000313" key="8">
    <source>
        <dbReference type="Proteomes" id="UP000754750"/>
    </source>
</evidence>
<feature type="binding site" evidence="6">
    <location>
        <position position="307"/>
    </location>
    <ligand>
        <name>S-adenosyl-L-methionine</name>
        <dbReference type="ChEBI" id="CHEBI:59789"/>
    </ligand>
</feature>
<gene>
    <name evidence="6" type="primary">prmA</name>
    <name evidence="7" type="ORF">E7512_09655</name>
</gene>
<comment type="subcellular location">
    <subcellularLocation>
        <location evidence="6">Cytoplasm</location>
    </subcellularLocation>
</comment>
<dbReference type="InterPro" id="IPR050078">
    <property type="entry name" value="Ribosomal_L11_MeTrfase_PrmA"/>
</dbReference>
<dbReference type="InterPro" id="IPR029063">
    <property type="entry name" value="SAM-dependent_MTases_sf"/>
</dbReference>
<dbReference type="Pfam" id="PF06325">
    <property type="entry name" value="PrmA"/>
    <property type="match status" value="1"/>
</dbReference>
<dbReference type="GO" id="GO:0005840">
    <property type="term" value="C:ribosome"/>
    <property type="evidence" value="ECO:0007669"/>
    <property type="project" value="UniProtKB-KW"/>
</dbReference>
<evidence type="ECO:0000256" key="3">
    <source>
        <dbReference type="ARBA" id="ARBA00022603"/>
    </source>
</evidence>
<accession>A0A928KY85</accession>
<keyword evidence="3 6" id="KW-0489">Methyltransferase</keyword>
<evidence type="ECO:0000256" key="6">
    <source>
        <dbReference type="HAMAP-Rule" id="MF_00735"/>
    </source>
</evidence>
<evidence type="ECO:0000313" key="7">
    <source>
        <dbReference type="EMBL" id="MBE6833829.1"/>
    </source>
</evidence>
<proteinExistence type="inferred from homology"/>
<dbReference type="Gene3D" id="3.40.50.150">
    <property type="entry name" value="Vaccinia Virus protein VP39"/>
    <property type="match status" value="1"/>
</dbReference>
<feature type="binding site" evidence="6">
    <location>
        <position position="221"/>
    </location>
    <ligand>
        <name>S-adenosyl-L-methionine</name>
        <dbReference type="ChEBI" id="CHEBI:59789"/>
    </ligand>
</feature>
<keyword evidence="7" id="KW-0689">Ribosomal protein</keyword>
<name>A0A928KY85_9FIRM</name>
<dbReference type="HAMAP" id="MF_00735">
    <property type="entry name" value="Methyltr_PrmA"/>
    <property type="match status" value="1"/>
</dbReference>
<sequence>MYSSVREKYVSAIYFKNDCATNRSTASSLNLGMERNESLFNAVLLYNFRAIVYNKEQNRKGSQKKMEWTEVTITVPAESVDLAGDIAQMVVPYGIYIEDYSNLEQEAWEIAHIDLIDEDLLKKDRTKALVHVYIDPKENPSEAVAFLSERYRAEGIPFAIDTSACLEEDWINNWKKYFKPMPVGNRLLIRPTWEEEYDAGGRSVLHLEPGVAFGTGTHETTRLCMELLEDYVTPGCEMLDVGCGSGILSIAALLLGAKRAVGVDIDEAGVRTAVENARINGLSGRFAGIHGNLTDRVQGTFDVVAANIVADVIILLTGDIRQFLKPGAVYLVSGIIDTREQDVLSAVEKEFEILQRREEKGWVAMALRSKE</sequence>
<dbReference type="EC" id="2.1.1.-" evidence="6"/>
<comment type="caution">
    <text evidence="7">The sequence shown here is derived from an EMBL/GenBank/DDBJ whole genome shotgun (WGS) entry which is preliminary data.</text>
</comment>
<comment type="catalytic activity">
    <reaction evidence="6">
        <text>L-lysyl-[protein] + 3 S-adenosyl-L-methionine = N(6),N(6),N(6)-trimethyl-L-lysyl-[protein] + 3 S-adenosyl-L-homocysteine + 3 H(+)</text>
        <dbReference type="Rhea" id="RHEA:54192"/>
        <dbReference type="Rhea" id="RHEA-COMP:9752"/>
        <dbReference type="Rhea" id="RHEA-COMP:13826"/>
        <dbReference type="ChEBI" id="CHEBI:15378"/>
        <dbReference type="ChEBI" id="CHEBI:29969"/>
        <dbReference type="ChEBI" id="CHEBI:57856"/>
        <dbReference type="ChEBI" id="CHEBI:59789"/>
        <dbReference type="ChEBI" id="CHEBI:61961"/>
    </reaction>
</comment>
<dbReference type="GO" id="GO:0032259">
    <property type="term" value="P:methylation"/>
    <property type="evidence" value="ECO:0007669"/>
    <property type="project" value="UniProtKB-KW"/>
</dbReference>
<dbReference type="GO" id="GO:0008276">
    <property type="term" value="F:protein methyltransferase activity"/>
    <property type="evidence" value="ECO:0007669"/>
    <property type="project" value="UniProtKB-UniRule"/>
</dbReference>
<keyword evidence="7" id="KW-0687">Ribonucleoprotein</keyword>
<keyword evidence="5 6" id="KW-0949">S-adenosyl-L-methionine</keyword>
<dbReference type="CDD" id="cd02440">
    <property type="entry name" value="AdoMet_MTases"/>
    <property type="match status" value="1"/>
</dbReference>
<dbReference type="Proteomes" id="UP000754750">
    <property type="component" value="Unassembled WGS sequence"/>
</dbReference>
<comment type="similarity">
    <text evidence="1 6">Belongs to the methyltransferase superfamily. PrmA family.</text>
</comment>
<protein>
    <recommendedName>
        <fullName evidence="6">Ribosomal protein L11 methyltransferase</fullName>
        <shortName evidence="6">L11 Mtase</shortName>
        <ecNumber evidence="6">2.1.1.-</ecNumber>
    </recommendedName>
</protein>